<comment type="caution">
    <text evidence="1">The sequence shown here is derived from an EMBL/GenBank/DDBJ whole genome shotgun (WGS) entry which is preliminary data.</text>
</comment>
<reference evidence="1 2" key="1">
    <citation type="journal article" date="2014" name="Int. J. Syst. Evol. Microbiol.">
        <title>Complete genome sequence of Corynebacterium casei LMG S-19264T (=DSM 44701T), isolated from a smear-ripened cheese.</title>
        <authorList>
            <consortium name="US DOE Joint Genome Institute (JGI-PGF)"/>
            <person name="Walter F."/>
            <person name="Albersmeier A."/>
            <person name="Kalinowski J."/>
            <person name="Ruckert C."/>
        </authorList>
    </citation>
    <scope>NUCLEOTIDE SEQUENCE [LARGE SCALE GENOMIC DNA]</scope>
    <source>
        <strain evidence="1 2">IBRC-M 10912</strain>
    </source>
</reference>
<keyword evidence="1" id="KW-0378">Hydrolase</keyword>
<dbReference type="RefSeq" id="WP_246966905.1">
    <property type="nucleotide sequence ID" value="NZ_CP095397.1"/>
</dbReference>
<evidence type="ECO:0000313" key="1">
    <source>
        <dbReference type="EMBL" id="MFC4246506.1"/>
    </source>
</evidence>
<keyword evidence="1" id="KW-0269">Exonuclease</keyword>
<name>A0ABD5NWP7_9EURY</name>
<keyword evidence="1" id="KW-0540">Nuclease</keyword>
<organism evidence="1 2">
    <name type="scientific">Natribaculum luteum</name>
    <dbReference type="NCBI Taxonomy" id="1586232"/>
    <lineage>
        <taxon>Archaea</taxon>
        <taxon>Methanobacteriati</taxon>
        <taxon>Methanobacteriota</taxon>
        <taxon>Stenosarchaea group</taxon>
        <taxon>Halobacteria</taxon>
        <taxon>Halobacteriales</taxon>
        <taxon>Natrialbaceae</taxon>
        <taxon>Natribaculum</taxon>
    </lineage>
</organism>
<dbReference type="Proteomes" id="UP001595821">
    <property type="component" value="Unassembled WGS sequence"/>
</dbReference>
<protein>
    <submittedName>
        <fullName evidence="1">Exonuclease</fullName>
    </submittedName>
</protein>
<accession>A0ABD5NWP7</accession>
<dbReference type="GeneID" id="71854712"/>
<evidence type="ECO:0000313" key="2">
    <source>
        <dbReference type="Proteomes" id="UP001595821"/>
    </source>
</evidence>
<proteinExistence type="predicted"/>
<dbReference type="GO" id="GO:0004527">
    <property type="term" value="F:exonuclease activity"/>
    <property type="evidence" value="ECO:0007669"/>
    <property type="project" value="UniProtKB-KW"/>
</dbReference>
<gene>
    <name evidence="1" type="ORF">ACFOZ7_05780</name>
</gene>
<dbReference type="AlphaFoldDB" id="A0ABD5NWP7"/>
<dbReference type="EMBL" id="JBHSDJ010000013">
    <property type="protein sequence ID" value="MFC4246506.1"/>
    <property type="molecule type" value="Genomic_DNA"/>
</dbReference>
<sequence>MSTTGRPAALPTAALESAGFVRIVSRADGDALAAVGIVARALAERETPFQAAVRPTVGSRTDRVAAADDTTETLAIGAIDGDAHRLAPSDRPTTLAACDLSRELGVEPDPVLALAGAFAAGVEPGAGETEHLLETARDRGLLERRPGVAIPTDDVADLAYSTLCRAPWSGDSEATTESLADLDFDSEDLDSEDLDDETWRRVGSLVALEAVGDEPATESAAHAIGRVLNPHATPEGPFATVGGYADVLEATALVAPGTGVALAIGHDASESALEAWREHGRRAHDALDGASTGRYDGLFVVGVDDGPVETVASVAARYRSPEPFVLAIGEGEAGIATLEARSLGGPLEAVSRELEADYDVGRRRGYLQYDPEMDDSTIIATVRDRL</sequence>